<proteinExistence type="predicted"/>
<keyword evidence="1" id="KW-0812">Transmembrane</keyword>
<dbReference type="EMBL" id="UOFM01000208">
    <property type="protein sequence ID" value="VAW77107.1"/>
    <property type="molecule type" value="Genomic_DNA"/>
</dbReference>
<evidence type="ECO:0000313" key="3">
    <source>
        <dbReference type="EMBL" id="VAW77107.1"/>
    </source>
</evidence>
<feature type="transmembrane region" description="Helical" evidence="1">
    <location>
        <begin position="702"/>
        <end position="724"/>
    </location>
</feature>
<dbReference type="GO" id="GO:0015833">
    <property type="term" value="P:peptide transport"/>
    <property type="evidence" value="ECO:0007669"/>
    <property type="project" value="TreeGrafter"/>
</dbReference>
<evidence type="ECO:0000256" key="1">
    <source>
        <dbReference type="SAM" id="Phobius"/>
    </source>
</evidence>
<dbReference type="Gene3D" id="3.40.190.10">
    <property type="entry name" value="Periplasmic binding protein-like II"/>
    <property type="match status" value="1"/>
</dbReference>
<reference evidence="3" key="1">
    <citation type="submission" date="2018-06" db="EMBL/GenBank/DDBJ databases">
        <authorList>
            <person name="Zhirakovskaya E."/>
        </authorList>
    </citation>
    <scope>NUCLEOTIDE SEQUENCE</scope>
</reference>
<organism evidence="3">
    <name type="scientific">hydrothermal vent metagenome</name>
    <dbReference type="NCBI Taxonomy" id="652676"/>
    <lineage>
        <taxon>unclassified sequences</taxon>
        <taxon>metagenomes</taxon>
        <taxon>ecological metagenomes</taxon>
    </lineage>
</organism>
<protein>
    <submittedName>
        <fullName evidence="3">ABC transporter, substrate-binding protein (Cluster 5, nickel/peptides/opines)</fullName>
    </submittedName>
</protein>
<name>A0A3B0YNE7_9ZZZZ</name>
<feature type="domain" description="Solute-binding protein family 5" evidence="2">
    <location>
        <begin position="178"/>
        <end position="604"/>
    </location>
</feature>
<dbReference type="InterPro" id="IPR000914">
    <property type="entry name" value="SBP_5_dom"/>
</dbReference>
<dbReference type="SUPFAM" id="SSF53850">
    <property type="entry name" value="Periplasmic binding protein-like II"/>
    <property type="match status" value="1"/>
</dbReference>
<dbReference type="Gene3D" id="3.90.76.10">
    <property type="entry name" value="Dipeptide-binding Protein, Domain 1"/>
    <property type="match status" value="1"/>
</dbReference>
<dbReference type="AlphaFoldDB" id="A0A3B0YNE7"/>
<dbReference type="Pfam" id="PF00496">
    <property type="entry name" value="SBP_bac_5"/>
    <property type="match status" value="1"/>
</dbReference>
<keyword evidence="1" id="KW-0472">Membrane</keyword>
<keyword evidence="1" id="KW-1133">Transmembrane helix</keyword>
<accession>A0A3B0YNE7</accession>
<dbReference type="CDD" id="cd08505">
    <property type="entry name" value="PBP2_NikA_DppA_OppA_like_18"/>
    <property type="match status" value="1"/>
</dbReference>
<dbReference type="PANTHER" id="PTHR30290">
    <property type="entry name" value="PERIPLASMIC BINDING COMPONENT OF ABC TRANSPORTER"/>
    <property type="match status" value="1"/>
</dbReference>
<sequence>MHVSNTGFDKLGGFLRGLGWLLVSIAVVACGDQPWNSPYPPDQADKNILYSSFSARPKHLDPAQSYASNEVVFTGQIYEPPLQYHFLKRPYQLGPLTVTHMPEPYYLDAQGERLTDGAPETAIAFSVYDIEIRPGIQYQPHPAFAKDKGGQFVYHHLNVSDLDDIDTLADFPLTGSRELVAADYVYEIKRLAHPHLHSPIFGLMADYIVGLKEYAGTLRKAWDEQTEGATRPVVLKLDTFPLEGATVLDRYHYRVIVRGKYPQFRYWLAMPFFAPVPWEADVFYSQPGMKERNISLDWYPVGTGPYMLTVNNPNRQMVLERNPNFHGERYPDSGEPGDAAAGFLDDAGRELPFIDKVVYSLEKEAIPTWNKFLQGYYDVSGISSDSFDQAIQIGGGGDISLTPEMQAKGIHLNTAIATSMYYMGFNMHDPVVGGDSERARLLRRAIAIAMDYEEYISIFANGRGIPAQGPLPPGIFGYREGEAGVNPYVYNWTAHGLQRKPVEEARRLLAKAGYPDGRDVSTGKPLVLYLDATGGGPDDSARQNWMRKQFAKLDIQLQIRNTDYNRFQDKMIKGAAQIFQWGWNADYPDPENFLFLLYGKNAKYQKNGENAANYSNPEYDRLFEQMKNMPDGPARQATIDRMIDILREDAPWAFGFHPKQFVLYHDWYFNAKPNLMANNTLKYKRIDPQLREQKRREWNQPIVWPLGLIALLLVMMIIPAVVGYRRHENRRTLAEQR</sequence>
<gene>
    <name evidence="3" type="ORF">MNBD_GAMMA14-232</name>
</gene>
<dbReference type="InterPro" id="IPR039424">
    <property type="entry name" value="SBP_5"/>
</dbReference>
<evidence type="ECO:0000259" key="2">
    <source>
        <dbReference type="Pfam" id="PF00496"/>
    </source>
</evidence>
<dbReference type="GO" id="GO:1904680">
    <property type="term" value="F:peptide transmembrane transporter activity"/>
    <property type="evidence" value="ECO:0007669"/>
    <property type="project" value="TreeGrafter"/>
</dbReference>
<dbReference type="Gene3D" id="3.10.105.10">
    <property type="entry name" value="Dipeptide-binding Protein, Domain 3"/>
    <property type="match status" value="1"/>
</dbReference>